<dbReference type="AlphaFoldDB" id="A0A126TEU9"/>
<comment type="subunit">
    <text evidence="3">F-type ATPases have 2 components, CF(1) - the catalytic core - and CF(0) - the membrane proton channel.</text>
</comment>
<evidence type="ECO:0000256" key="8">
    <source>
        <dbReference type="ARBA" id="ARBA00022989"/>
    </source>
</evidence>
<dbReference type="GO" id="GO:0015078">
    <property type="term" value="F:proton transmembrane transporter activity"/>
    <property type="evidence" value="ECO:0007669"/>
    <property type="project" value="InterPro"/>
</dbReference>
<proteinExistence type="inferred from homology"/>
<dbReference type="InterPro" id="IPR001421">
    <property type="entry name" value="ATP8_metazoa"/>
</dbReference>
<gene>
    <name evidence="14" type="primary">ATP8</name>
</gene>
<evidence type="ECO:0000256" key="2">
    <source>
        <dbReference type="ARBA" id="ARBA00008892"/>
    </source>
</evidence>
<comment type="subcellular location">
    <subcellularLocation>
        <location evidence="1 12">Mitochondrion membrane</location>
        <topology evidence="1 12">Single-pass membrane protein</topology>
    </subcellularLocation>
</comment>
<keyword evidence="8 13" id="KW-1133">Transmembrane helix</keyword>
<evidence type="ECO:0000313" key="14">
    <source>
        <dbReference type="EMBL" id="AML26028.1"/>
    </source>
</evidence>
<evidence type="ECO:0000256" key="11">
    <source>
        <dbReference type="ARBA" id="ARBA00023136"/>
    </source>
</evidence>
<geneLocation type="mitochondrion" evidence="14"/>
<feature type="transmembrane region" description="Helical" evidence="13">
    <location>
        <begin position="6"/>
        <end position="29"/>
    </location>
</feature>
<keyword evidence="5 12" id="KW-0138">CF(0)</keyword>
<dbReference type="GO" id="GO:0015986">
    <property type="term" value="P:proton motive force-driven ATP synthesis"/>
    <property type="evidence" value="ECO:0007669"/>
    <property type="project" value="InterPro"/>
</dbReference>
<keyword evidence="7 12" id="KW-0375">Hydrogen ion transport</keyword>
<keyword evidence="10 12" id="KW-0496">Mitochondrion</keyword>
<evidence type="ECO:0000256" key="6">
    <source>
        <dbReference type="ARBA" id="ARBA00022692"/>
    </source>
</evidence>
<keyword evidence="11 13" id="KW-0472">Membrane</keyword>
<organism evidence="14">
    <name type="scientific">Staphylinidae sp. BMNH 1274245</name>
    <dbReference type="NCBI Taxonomy" id="1796569"/>
    <lineage>
        <taxon>Eukaryota</taxon>
        <taxon>Metazoa</taxon>
        <taxon>Ecdysozoa</taxon>
        <taxon>Arthropoda</taxon>
        <taxon>Hexapoda</taxon>
        <taxon>Insecta</taxon>
        <taxon>Pterygota</taxon>
        <taxon>Neoptera</taxon>
        <taxon>Endopterygota</taxon>
        <taxon>Coleoptera</taxon>
        <taxon>Polyphaga</taxon>
        <taxon>Staphyliniformia</taxon>
        <taxon>Staphylinidae</taxon>
    </lineage>
</organism>
<keyword evidence="9 12" id="KW-0406">Ion transport</keyword>
<dbReference type="GO" id="GO:0045259">
    <property type="term" value="C:proton-transporting ATP synthase complex"/>
    <property type="evidence" value="ECO:0007669"/>
    <property type="project" value="UniProtKB-KW"/>
</dbReference>
<comment type="similarity">
    <text evidence="2 12">Belongs to the ATPase protein 8 family.</text>
</comment>
<dbReference type="EMBL" id="KT696192">
    <property type="protein sequence ID" value="AML26028.1"/>
    <property type="molecule type" value="Genomic_DNA"/>
</dbReference>
<protein>
    <recommendedName>
        <fullName evidence="12">ATP synthase complex subunit 8</fullName>
    </recommendedName>
</protein>
<name>A0A126TEU9_9COLE</name>
<evidence type="ECO:0000256" key="13">
    <source>
        <dbReference type="SAM" id="Phobius"/>
    </source>
</evidence>
<keyword evidence="4 12" id="KW-0813">Transport</keyword>
<evidence type="ECO:0000256" key="7">
    <source>
        <dbReference type="ARBA" id="ARBA00022781"/>
    </source>
</evidence>
<evidence type="ECO:0000256" key="10">
    <source>
        <dbReference type="ARBA" id="ARBA00023128"/>
    </source>
</evidence>
<evidence type="ECO:0000256" key="3">
    <source>
        <dbReference type="ARBA" id="ARBA00011291"/>
    </source>
</evidence>
<sequence>MPQMAPLNWLFLFLMFTTTFLIFNSMNYFSIMYMTKIKKSSSLKKTINWKW</sequence>
<evidence type="ECO:0000256" key="1">
    <source>
        <dbReference type="ARBA" id="ARBA00004304"/>
    </source>
</evidence>
<evidence type="ECO:0000256" key="4">
    <source>
        <dbReference type="ARBA" id="ARBA00022448"/>
    </source>
</evidence>
<evidence type="ECO:0000256" key="9">
    <source>
        <dbReference type="ARBA" id="ARBA00023065"/>
    </source>
</evidence>
<dbReference type="GO" id="GO:0031966">
    <property type="term" value="C:mitochondrial membrane"/>
    <property type="evidence" value="ECO:0007669"/>
    <property type="project" value="UniProtKB-SubCell"/>
</dbReference>
<dbReference type="Pfam" id="PF00895">
    <property type="entry name" value="ATP-synt_8"/>
    <property type="match status" value="1"/>
</dbReference>
<accession>A0A126TEU9</accession>
<evidence type="ECO:0000256" key="12">
    <source>
        <dbReference type="RuleBase" id="RU003661"/>
    </source>
</evidence>
<keyword evidence="6 12" id="KW-0812">Transmembrane</keyword>
<reference evidence="14" key="1">
    <citation type="submission" date="2015-09" db="EMBL/GenBank/DDBJ databases">
        <title>Capturing the unknown biodiversity of arthropods in tropical forests using metagenomics.</title>
        <authorList>
            <person name="Andujar C."/>
            <person name="Creedy T.J."/>
            <person name="Garner B."/>
            <person name="Canty R."/>
            <person name="Warner H.B."/>
            <person name="Lipecki J."/>
            <person name="Crampton-Platt A."/>
            <person name="Gabrielli M."/>
            <person name="Croydon-Veleslavov I.A."/>
            <person name="Lim J.L."/>
            <person name="Linard B."/>
            <person name="Vogler A."/>
        </authorList>
    </citation>
    <scope>NUCLEOTIDE SEQUENCE</scope>
</reference>
<evidence type="ECO:0000256" key="5">
    <source>
        <dbReference type="ARBA" id="ARBA00022547"/>
    </source>
</evidence>